<accession>A0A1G8MRU3</accession>
<sequence length="239" mass="25071">MTKVDTISTALIAAHQSGQRADAGKLPVPDYDEALEVQRRVQAELGAVSGFKVIERPDARPFLGPISAASTVPSGGNVSVKDQIGIELEIGFELIAEPSDDMTSDPKAFFRPRLVIELVDTRLDGADELAMLKLADMQLNAGLVVGPEMADWDGRDFGATTAFLCCGDQQVLDGETTVPGGSALSNLALFCTNIGAHLGGLQKGQIVITGSLTGCEFFPGGIDVTGRVEGFGEISVHLV</sequence>
<protein>
    <submittedName>
        <fullName evidence="1">2-keto-4-pentenoate hydratase</fullName>
    </submittedName>
</protein>
<dbReference type="STRING" id="571298.SAMN04488026_100629"/>
<dbReference type="SUPFAM" id="SSF56529">
    <property type="entry name" value="FAH"/>
    <property type="match status" value="1"/>
</dbReference>
<reference evidence="1 2" key="1">
    <citation type="submission" date="2016-10" db="EMBL/GenBank/DDBJ databases">
        <authorList>
            <person name="de Groot N.N."/>
        </authorList>
    </citation>
    <scope>NUCLEOTIDE SEQUENCE [LARGE SCALE GENOMIC DNA]</scope>
    <source>
        <strain evidence="1 2">DSM 25294</strain>
    </source>
</reference>
<gene>
    <name evidence="1" type="ORF">SAMN04488026_100629</name>
</gene>
<dbReference type="InterPro" id="IPR050772">
    <property type="entry name" value="Hydratase-Decarb/MhpD_sf"/>
</dbReference>
<dbReference type="RefSeq" id="WP_093150380.1">
    <property type="nucleotide sequence ID" value="NZ_FNEK01000006.1"/>
</dbReference>
<dbReference type="PANTHER" id="PTHR30143">
    <property type="entry name" value="ACID HYDRATASE"/>
    <property type="match status" value="1"/>
</dbReference>
<organism evidence="1 2">
    <name type="scientific">Aliiruegeria lutimaris</name>
    <dbReference type="NCBI Taxonomy" id="571298"/>
    <lineage>
        <taxon>Bacteria</taxon>
        <taxon>Pseudomonadati</taxon>
        <taxon>Pseudomonadota</taxon>
        <taxon>Alphaproteobacteria</taxon>
        <taxon>Rhodobacterales</taxon>
        <taxon>Roseobacteraceae</taxon>
        <taxon>Aliiruegeria</taxon>
    </lineage>
</organism>
<keyword evidence="2" id="KW-1185">Reference proteome</keyword>
<dbReference type="AlphaFoldDB" id="A0A1G8MRU3"/>
<dbReference type="OrthoDB" id="9792137at2"/>
<name>A0A1G8MRU3_9RHOB</name>
<dbReference type="GO" id="GO:0008684">
    <property type="term" value="F:2-oxopent-4-enoate hydratase activity"/>
    <property type="evidence" value="ECO:0007669"/>
    <property type="project" value="TreeGrafter"/>
</dbReference>
<dbReference type="PANTHER" id="PTHR30143:SF0">
    <property type="entry name" value="2-KETO-4-PENTENOATE HYDRATASE"/>
    <property type="match status" value="1"/>
</dbReference>
<evidence type="ECO:0000313" key="1">
    <source>
        <dbReference type="EMBL" id="SDI70691.1"/>
    </source>
</evidence>
<proteinExistence type="predicted"/>
<dbReference type="EMBL" id="FNEK01000006">
    <property type="protein sequence ID" value="SDI70691.1"/>
    <property type="molecule type" value="Genomic_DNA"/>
</dbReference>
<dbReference type="Proteomes" id="UP000199382">
    <property type="component" value="Unassembled WGS sequence"/>
</dbReference>
<dbReference type="Gene3D" id="3.90.850.10">
    <property type="entry name" value="Fumarylacetoacetase-like, C-terminal domain"/>
    <property type="match status" value="1"/>
</dbReference>
<dbReference type="GO" id="GO:0005737">
    <property type="term" value="C:cytoplasm"/>
    <property type="evidence" value="ECO:0007669"/>
    <property type="project" value="TreeGrafter"/>
</dbReference>
<evidence type="ECO:0000313" key="2">
    <source>
        <dbReference type="Proteomes" id="UP000199382"/>
    </source>
</evidence>
<dbReference type="InterPro" id="IPR036663">
    <property type="entry name" value="Fumarylacetoacetase_C_sf"/>
</dbReference>